<sequence>MKLSTFLAATAAAGPAAATFGKGGFNFGNKFHGANPFTCPGNSDNKCEDQFSGGFLDWKDLVSGSFDFHAGLDFKGWTCEDDSDRGKVISGECSRDKAEAPSFGCGSKSKIDKFSVREFDVFPEFDCRLEFHYDMPDGSTCKHSSDCSSKGTKVRNTQCGGAKNVKVVFPDQPDLKKEKCKIKIPKIDFDCDDNTPPPPTENPPPEVITTTTPPAETTPVETLPIESTPVESVPVVPGESTVSSVLPTTSPVETPGLPPTTPGLPPTTPGSPDTPGVTTTPVPNVPDVPDVPETPITTTYDSTSTIYTTEITTITSCGPEVPDCPAGGSTVVTETIAISTTVCPVTETISNPQTTSTESPEEPDVPDVPETPITTTYDSTSTVYTTEVTTITSCGPEVPDCPAGGSTVVTQTVAVSTTVCPVTETITNPHTTATNSPEEPDVPEETLPVPPAPTESPEQPETPENPENPDEDEPEEPLPCPEVVPKCLNTWLHVVQECKNNLDVACFCPNKEFVEETYQCLYAYGETDDIVSEAVSFFQGICAPYVNENPGIVTDVDTITDHLTVTGTPIVTSVPYTTVVIETTVTEPCVTDGTTISESSTTKVISTEITVPEIQVPTQPAPAPTEDVPVPTAEVPLPTEEVPVPPAPSATQVTTRPPIGTISPPAPTTTGEVPVAGAARNGLGLGLVVIAIVAAL</sequence>
<dbReference type="Proteomes" id="UP001163324">
    <property type="component" value="Chromosome 1"/>
</dbReference>
<protein>
    <submittedName>
        <fullName evidence="1">Uncharacterized protein</fullName>
    </submittedName>
</protein>
<gene>
    <name evidence="1" type="ORF">N3K66_000125</name>
</gene>
<evidence type="ECO:0000313" key="2">
    <source>
        <dbReference type="Proteomes" id="UP001163324"/>
    </source>
</evidence>
<accession>A0ACC0VAX7</accession>
<dbReference type="EMBL" id="CM047940">
    <property type="protein sequence ID" value="KAI9903596.1"/>
    <property type="molecule type" value="Genomic_DNA"/>
</dbReference>
<comment type="caution">
    <text evidence="1">The sequence shown here is derived from an EMBL/GenBank/DDBJ whole genome shotgun (WGS) entry which is preliminary data.</text>
</comment>
<organism evidence="1 2">
    <name type="scientific">Trichothecium roseum</name>
    <dbReference type="NCBI Taxonomy" id="47278"/>
    <lineage>
        <taxon>Eukaryota</taxon>
        <taxon>Fungi</taxon>
        <taxon>Dikarya</taxon>
        <taxon>Ascomycota</taxon>
        <taxon>Pezizomycotina</taxon>
        <taxon>Sordariomycetes</taxon>
        <taxon>Hypocreomycetidae</taxon>
        <taxon>Hypocreales</taxon>
        <taxon>Hypocreales incertae sedis</taxon>
        <taxon>Trichothecium</taxon>
    </lineage>
</organism>
<name>A0ACC0VAX7_9HYPO</name>
<reference evidence="1" key="1">
    <citation type="submission" date="2022-10" db="EMBL/GenBank/DDBJ databases">
        <title>Complete Genome of Trichothecium roseum strain YXFP-22015, a Plant Pathogen Isolated from Citrus.</title>
        <authorList>
            <person name="Wang Y."/>
            <person name="Zhu L."/>
        </authorList>
    </citation>
    <scope>NUCLEOTIDE SEQUENCE</scope>
    <source>
        <strain evidence="1">YXFP-22015</strain>
    </source>
</reference>
<evidence type="ECO:0000313" key="1">
    <source>
        <dbReference type="EMBL" id="KAI9903596.1"/>
    </source>
</evidence>
<keyword evidence="2" id="KW-1185">Reference proteome</keyword>
<proteinExistence type="predicted"/>